<evidence type="ECO:0000256" key="2">
    <source>
        <dbReference type="ARBA" id="ARBA00010617"/>
    </source>
</evidence>
<dbReference type="GO" id="GO:0016705">
    <property type="term" value="F:oxidoreductase activity, acting on paired donors, with incorporation or reduction of molecular oxygen"/>
    <property type="evidence" value="ECO:0007669"/>
    <property type="project" value="InterPro"/>
</dbReference>
<dbReference type="InterPro" id="IPR002403">
    <property type="entry name" value="Cyt_P450_E_grp-IV"/>
</dbReference>
<dbReference type="PANTHER" id="PTHR46206">
    <property type="entry name" value="CYTOCHROME P450"/>
    <property type="match status" value="1"/>
</dbReference>
<dbReference type="GO" id="GO:0019748">
    <property type="term" value="P:secondary metabolic process"/>
    <property type="evidence" value="ECO:0007669"/>
    <property type="project" value="UniProtKB-ARBA"/>
</dbReference>
<keyword evidence="7 9" id="KW-0503">Monooxygenase</keyword>
<comment type="similarity">
    <text evidence="2 9">Belongs to the cytochrome P450 family.</text>
</comment>
<protein>
    <submittedName>
        <fullName evidence="12">Cytochrome P450</fullName>
    </submittedName>
</protein>
<organism evidence="12 13">
    <name type="scientific">Aspergillus ellipticus CBS 707.79</name>
    <dbReference type="NCBI Taxonomy" id="1448320"/>
    <lineage>
        <taxon>Eukaryota</taxon>
        <taxon>Fungi</taxon>
        <taxon>Dikarya</taxon>
        <taxon>Ascomycota</taxon>
        <taxon>Pezizomycotina</taxon>
        <taxon>Eurotiomycetes</taxon>
        <taxon>Eurotiomycetidae</taxon>
        <taxon>Eurotiales</taxon>
        <taxon>Aspergillaceae</taxon>
        <taxon>Aspergillus</taxon>
        <taxon>Aspergillus subgen. Circumdati</taxon>
    </lineage>
</organism>
<dbReference type="AlphaFoldDB" id="A0A319DBL3"/>
<dbReference type="InterPro" id="IPR036396">
    <property type="entry name" value="Cyt_P450_sf"/>
</dbReference>
<dbReference type="VEuPathDB" id="FungiDB:BO71DRAFT_483563"/>
<dbReference type="EMBL" id="KZ825866">
    <property type="protein sequence ID" value="PYH94739.1"/>
    <property type="molecule type" value="Genomic_DNA"/>
</dbReference>
<evidence type="ECO:0000256" key="4">
    <source>
        <dbReference type="ARBA" id="ARBA00022723"/>
    </source>
</evidence>
<dbReference type="Gene3D" id="1.10.630.10">
    <property type="entry name" value="Cytochrome P450"/>
    <property type="match status" value="1"/>
</dbReference>
<keyword evidence="11" id="KW-0732">Signal</keyword>
<feature type="region of interest" description="Disordered" evidence="10">
    <location>
        <begin position="438"/>
        <end position="460"/>
    </location>
</feature>
<dbReference type="PROSITE" id="PS00086">
    <property type="entry name" value="CYTOCHROME_P450"/>
    <property type="match status" value="1"/>
</dbReference>
<evidence type="ECO:0000313" key="13">
    <source>
        <dbReference type="Proteomes" id="UP000247810"/>
    </source>
</evidence>
<proteinExistence type="inferred from homology"/>
<dbReference type="OrthoDB" id="1844152at2759"/>
<keyword evidence="3 8" id="KW-0349">Heme</keyword>
<evidence type="ECO:0000256" key="10">
    <source>
        <dbReference type="SAM" id="MobiDB-lite"/>
    </source>
</evidence>
<feature type="compositionally biased region" description="Basic and acidic residues" evidence="10">
    <location>
        <begin position="438"/>
        <end position="452"/>
    </location>
</feature>
<name>A0A319DBL3_9EURO</name>
<accession>A0A319DBL3</accession>
<evidence type="ECO:0000313" key="12">
    <source>
        <dbReference type="EMBL" id="PYH94739.1"/>
    </source>
</evidence>
<dbReference type="GO" id="GO:0005506">
    <property type="term" value="F:iron ion binding"/>
    <property type="evidence" value="ECO:0007669"/>
    <property type="project" value="InterPro"/>
</dbReference>
<evidence type="ECO:0000256" key="3">
    <source>
        <dbReference type="ARBA" id="ARBA00022617"/>
    </source>
</evidence>
<keyword evidence="5 9" id="KW-0560">Oxidoreductase</keyword>
<dbReference type="Pfam" id="PF00067">
    <property type="entry name" value="p450"/>
    <property type="match status" value="1"/>
</dbReference>
<dbReference type="STRING" id="1448320.A0A319DBL3"/>
<evidence type="ECO:0000256" key="1">
    <source>
        <dbReference type="ARBA" id="ARBA00001971"/>
    </source>
</evidence>
<evidence type="ECO:0000256" key="9">
    <source>
        <dbReference type="RuleBase" id="RU000461"/>
    </source>
</evidence>
<evidence type="ECO:0000256" key="8">
    <source>
        <dbReference type="PIRSR" id="PIRSR602403-1"/>
    </source>
</evidence>
<dbReference type="PRINTS" id="PR00465">
    <property type="entry name" value="EP450IV"/>
</dbReference>
<comment type="cofactor">
    <cofactor evidence="1 8">
        <name>heme</name>
        <dbReference type="ChEBI" id="CHEBI:30413"/>
    </cofactor>
</comment>
<dbReference type="GO" id="GO:0004497">
    <property type="term" value="F:monooxygenase activity"/>
    <property type="evidence" value="ECO:0007669"/>
    <property type="project" value="UniProtKB-KW"/>
</dbReference>
<dbReference type="PANTHER" id="PTHR46206:SF1">
    <property type="entry name" value="P450, PUTATIVE (EUROFUNG)-RELATED"/>
    <property type="match status" value="1"/>
</dbReference>
<dbReference type="CDD" id="cd11041">
    <property type="entry name" value="CYP503A1-like"/>
    <property type="match status" value="1"/>
</dbReference>
<dbReference type="InterPro" id="IPR017972">
    <property type="entry name" value="Cyt_P450_CS"/>
</dbReference>
<evidence type="ECO:0000256" key="7">
    <source>
        <dbReference type="ARBA" id="ARBA00023033"/>
    </source>
</evidence>
<feature type="binding site" description="axial binding residue" evidence="8">
    <location>
        <position position="481"/>
    </location>
    <ligand>
        <name>heme</name>
        <dbReference type="ChEBI" id="CHEBI:30413"/>
    </ligand>
    <ligandPart>
        <name>Fe</name>
        <dbReference type="ChEBI" id="CHEBI:18248"/>
    </ligandPart>
</feature>
<reference evidence="12 13" key="1">
    <citation type="submission" date="2018-02" db="EMBL/GenBank/DDBJ databases">
        <title>The genomes of Aspergillus section Nigri reveals drivers in fungal speciation.</title>
        <authorList>
            <consortium name="DOE Joint Genome Institute"/>
            <person name="Vesth T.C."/>
            <person name="Nybo J."/>
            <person name="Theobald S."/>
            <person name="Brandl J."/>
            <person name="Frisvad J.C."/>
            <person name="Nielsen K.F."/>
            <person name="Lyhne E.K."/>
            <person name="Kogle M.E."/>
            <person name="Kuo A."/>
            <person name="Riley R."/>
            <person name="Clum A."/>
            <person name="Nolan M."/>
            <person name="Lipzen A."/>
            <person name="Salamov A."/>
            <person name="Henrissat B."/>
            <person name="Wiebenga A."/>
            <person name="De vries R.P."/>
            <person name="Grigoriev I.V."/>
            <person name="Mortensen U.H."/>
            <person name="Andersen M.R."/>
            <person name="Baker S.E."/>
        </authorList>
    </citation>
    <scope>NUCLEOTIDE SEQUENCE [LARGE SCALE GENOMIC DNA]</scope>
    <source>
        <strain evidence="12 13">CBS 707.79</strain>
    </source>
</reference>
<feature type="chain" id="PRO_5016401454" evidence="11">
    <location>
        <begin position="31"/>
        <end position="539"/>
    </location>
</feature>
<keyword evidence="6 8" id="KW-0408">Iron</keyword>
<gene>
    <name evidence="12" type="ORF">BO71DRAFT_483563</name>
</gene>
<feature type="signal peptide" evidence="11">
    <location>
        <begin position="1"/>
        <end position="30"/>
    </location>
</feature>
<keyword evidence="4 8" id="KW-0479">Metal-binding</keyword>
<evidence type="ECO:0000256" key="11">
    <source>
        <dbReference type="SAM" id="SignalP"/>
    </source>
</evidence>
<dbReference type="Proteomes" id="UP000247810">
    <property type="component" value="Unassembled WGS sequence"/>
</dbReference>
<evidence type="ECO:0000256" key="6">
    <source>
        <dbReference type="ARBA" id="ARBA00023004"/>
    </source>
</evidence>
<sequence>MGVVGLDHGALLLVPLILYILFRLQQKAPADFAESIPVVGLRNEVFKTARASFRQLLNGLKTITDGYREFSRHGKPFLIQEPSFQKELMLPPEHVKWALQLPDSQVDSKDIRLERHAVGYLHKGVDFDSTLFFLDRIIGDSLTRKLDMIQQPMCEEIRSNIDSIFGDDETNWKTLNAYDSLQDIVLVSMSRVFFGSSLCHDQTFLTLYSRYILVMGIGTIVIGELPSALKGLIVPIINLPLRYYRRRTLNALLPMTKERLSEYMEDQQKDFKEHYDFISQSARVATKVNNAPDTSNPESLAEWIMLLGFAAMSSTVIQSSNMLLDILHSPPEFQTYECLREEASTVLAREDDWNHAPTFKKLQLADSVIRESLRHHPILIKGLSKAVVAKSGLDLPDGTHVPHGSWLGVPVVGIHMDDRFYPNPQAYDPFRFVKLKEQRDLENSEKSDENPTAKKKTRVNDLDAGQPTTTYLGFGYGRHACPGRWFAVQMLKIMMAYLTINYEIEAVGPRPETKTFGDAALPPISANIHVRRRRGTACG</sequence>
<dbReference type="InterPro" id="IPR001128">
    <property type="entry name" value="Cyt_P450"/>
</dbReference>
<dbReference type="GO" id="GO:0020037">
    <property type="term" value="F:heme binding"/>
    <property type="evidence" value="ECO:0007669"/>
    <property type="project" value="InterPro"/>
</dbReference>
<dbReference type="SUPFAM" id="SSF48264">
    <property type="entry name" value="Cytochrome P450"/>
    <property type="match status" value="1"/>
</dbReference>
<evidence type="ECO:0000256" key="5">
    <source>
        <dbReference type="ARBA" id="ARBA00023002"/>
    </source>
</evidence>
<keyword evidence="13" id="KW-1185">Reference proteome</keyword>